<feature type="domain" description="AAA+ ATPase" evidence="4">
    <location>
        <begin position="33"/>
        <end position="181"/>
    </location>
</feature>
<dbReference type="GO" id="GO:0006261">
    <property type="term" value="P:DNA-templated DNA replication"/>
    <property type="evidence" value="ECO:0007669"/>
    <property type="project" value="TreeGrafter"/>
</dbReference>
<dbReference type="GO" id="GO:0009360">
    <property type="term" value="C:DNA polymerase III complex"/>
    <property type="evidence" value="ECO:0007669"/>
    <property type="project" value="InterPro"/>
</dbReference>
<dbReference type="AlphaFoldDB" id="A0A1F7YRL4"/>
<dbReference type="NCBIfam" id="TIGR02397">
    <property type="entry name" value="dnaX_nterm"/>
    <property type="match status" value="1"/>
</dbReference>
<dbReference type="EC" id="2.7.7.7" evidence="3"/>
<keyword evidence="3" id="KW-0808">Transferase</keyword>
<proteinExistence type="inferred from homology"/>
<reference evidence="5 6" key="1">
    <citation type="journal article" date="2016" name="Nat. Commun.">
        <title>Thousands of microbial genomes shed light on interconnected biogeochemical processes in an aquifer system.</title>
        <authorList>
            <person name="Anantharaman K."/>
            <person name="Brown C.T."/>
            <person name="Hug L.A."/>
            <person name="Sharon I."/>
            <person name="Castelle C.J."/>
            <person name="Probst A.J."/>
            <person name="Thomas B.C."/>
            <person name="Singh A."/>
            <person name="Wilkins M.J."/>
            <person name="Karaoz U."/>
            <person name="Brodie E.L."/>
            <person name="Williams K.H."/>
            <person name="Hubbard S.S."/>
            <person name="Banfield J.F."/>
        </authorList>
    </citation>
    <scope>NUCLEOTIDE SEQUENCE [LARGE SCALE GENOMIC DNA]</scope>
</reference>
<dbReference type="Gene3D" id="1.10.8.60">
    <property type="match status" value="1"/>
</dbReference>
<evidence type="ECO:0000313" key="5">
    <source>
        <dbReference type="EMBL" id="OGM29971.1"/>
    </source>
</evidence>
<dbReference type="SMART" id="SM00382">
    <property type="entry name" value="AAA"/>
    <property type="match status" value="1"/>
</dbReference>
<dbReference type="EMBL" id="MGGM01000006">
    <property type="protein sequence ID" value="OGM29971.1"/>
    <property type="molecule type" value="Genomic_DNA"/>
</dbReference>
<keyword evidence="1 3" id="KW-0239">DNA-directed DNA polymerase</keyword>
<comment type="similarity">
    <text evidence="3">Belongs to the DnaX/STICHEL family.</text>
</comment>
<dbReference type="SUPFAM" id="SSF52540">
    <property type="entry name" value="P-loop containing nucleoside triphosphate hydrolases"/>
    <property type="match status" value="1"/>
</dbReference>
<evidence type="ECO:0000259" key="4">
    <source>
        <dbReference type="SMART" id="SM00382"/>
    </source>
</evidence>
<protein>
    <recommendedName>
        <fullName evidence="3">DNA polymerase III subunit gamma/tau</fullName>
        <ecNumber evidence="3">2.7.7.7</ecNumber>
    </recommendedName>
</protein>
<evidence type="ECO:0000313" key="6">
    <source>
        <dbReference type="Proteomes" id="UP000177263"/>
    </source>
</evidence>
<keyword evidence="3" id="KW-0548">Nucleotidyltransferase</keyword>
<accession>A0A1F7YRL4</accession>
<dbReference type="Gene3D" id="3.40.50.300">
    <property type="entry name" value="P-loop containing nucleotide triphosphate hydrolases"/>
    <property type="match status" value="1"/>
</dbReference>
<dbReference type="PANTHER" id="PTHR11669:SF0">
    <property type="entry name" value="PROTEIN STICHEL-LIKE 2"/>
    <property type="match status" value="1"/>
</dbReference>
<comment type="catalytic activity">
    <reaction evidence="2 3">
        <text>DNA(n) + a 2'-deoxyribonucleoside 5'-triphosphate = DNA(n+1) + diphosphate</text>
        <dbReference type="Rhea" id="RHEA:22508"/>
        <dbReference type="Rhea" id="RHEA-COMP:17339"/>
        <dbReference type="Rhea" id="RHEA-COMP:17340"/>
        <dbReference type="ChEBI" id="CHEBI:33019"/>
        <dbReference type="ChEBI" id="CHEBI:61560"/>
        <dbReference type="ChEBI" id="CHEBI:173112"/>
        <dbReference type="EC" id="2.7.7.7"/>
    </reaction>
</comment>
<evidence type="ECO:0000256" key="1">
    <source>
        <dbReference type="ARBA" id="ARBA00022932"/>
    </source>
</evidence>
<evidence type="ECO:0000256" key="2">
    <source>
        <dbReference type="ARBA" id="ARBA00049244"/>
    </source>
</evidence>
<keyword evidence="3" id="KW-0547">Nucleotide-binding</keyword>
<keyword evidence="3" id="KW-0067">ATP-binding</keyword>
<dbReference type="InterPro" id="IPR027417">
    <property type="entry name" value="P-loop_NTPase"/>
</dbReference>
<gene>
    <name evidence="3" type="primary">dnaX</name>
    <name evidence="5" type="ORF">A2801_00430</name>
</gene>
<dbReference type="InterPro" id="IPR012763">
    <property type="entry name" value="DNA_pol_III_sug/sutau_N"/>
</dbReference>
<dbReference type="PANTHER" id="PTHR11669">
    <property type="entry name" value="REPLICATION FACTOR C / DNA POLYMERASE III GAMMA-TAU SUBUNIT"/>
    <property type="match status" value="1"/>
</dbReference>
<comment type="subunit">
    <text evidence="3">DNA polymerase III contains a core (composed of alpha, epsilon and theta chains) that associates with a tau subunit. This core dimerizes to form the POLIII' complex. PolIII' associates with the gamma complex (composed of gamma, delta, delta', psi and chi chains) and with the beta chain to form the complete DNA polymerase III complex.</text>
</comment>
<name>A0A1F7YRL4_9BACT</name>
<comment type="caution">
    <text evidence="5">The sequence shown here is derived from an EMBL/GenBank/DDBJ whole genome shotgun (WGS) entry which is preliminary data.</text>
</comment>
<dbReference type="InterPro" id="IPR003593">
    <property type="entry name" value="AAA+_ATPase"/>
</dbReference>
<evidence type="ECO:0000256" key="3">
    <source>
        <dbReference type="RuleBase" id="RU364063"/>
    </source>
</evidence>
<dbReference type="Proteomes" id="UP000177263">
    <property type="component" value="Unassembled WGS sequence"/>
</dbReference>
<organism evidence="5 6">
    <name type="scientific">Candidatus Woesebacteria bacterium RIFCSPHIGHO2_01_FULL_41_10</name>
    <dbReference type="NCBI Taxonomy" id="1802500"/>
    <lineage>
        <taxon>Bacteria</taxon>
        <taxon>Candidatus Woeseibacteriota</taxon>
    </lineage>
</organism>
<dbReference type="InterPro" id="IPR050238">
    <property type="entry name" value="DNA_Rep/Repair_Clamp_Loader"/>
</dbReference>
<comment type="function">
    <text evidence="3">DNA polymerase III is a complex, multichain enzyme responsible for most of the replicative synthesis in bacteria. This DNA polymerase also exhibits 3' to 5' exonuclease activity.</text>
</comment>
<dbReference type="Pfam" id="PF20964">
    <property type="entry name" value="DnaX_C"/>
    <property type="match status" value="1"/>
</dbReference>
<keyword evidence="3" id="KW-0235">DNA replication</keyword>
<dbReference type="STRING" id="1802500.A2801_00430"/>
<dbReference type="InterPro" id="IPR048448">
    <property type="entry name" value="DnaX-like_C"/>
</dbReference>
<dbReference type="Pfam" id="PF13177">
    <property type="entry name" value="DNA_pol3_delta2"/>
    <property type="match status" value="1"/>
</dbReference>
<dbReference type="GO" id="GO:0005524">
    <property type="term" value="F:ATP binding"/>
    <property type="evidence" value="ECO:0007669"/>
    <property type="project" value="UniProtKB-KW"/>
</dbReference>
<sequence>MTLYLKYRPQTIEELDLAKVRESLHSIGSSESIPHAFLFSGPRGSGKTSAARILAKLINCENPVKTKDGYLEPCNKCDQCISINTSRNMDIIELDAASNRGIDDIRQLRERVALVPASAKKKIYILDEAHMLTTEAANALLKTLEEPPDHVLFILATTEPDKIPETVKSRLTHVVFEKANNEEVVRQLTRVAKGEGATVDESVLFAIAAQTDGSFREAVKIFEELVMRFGKSFTDADLAKLDNFNTKLIASEILESVAQGSLSAAFEKLSLYEKNASTGGVIQLVDTMIMNLRSELLISAGVSAGEQKTIYSAEEAIRLINALLDAKSKLHLSPLASLPIELALLTVVVSKPAPPLKKKILEDVNTGEPLSAEAWNKILLNVREKNASVEALLRAAKPLGISGNVFNLGVYYQFHKERLEVTQMRKILEETIAEVIGGNVTKVECSLTQRPKGEIKKDPPLTEQVDEDIIAAAKEIFGG</sequence>
<dbReference type="GO" id="GO:0003887">
    <property type="term" value="F:DNA-directed DNA polymerase activity"/>
    <property type="evidence" value="ECO:0007669"/>
    <property type="project" value="UniProtKB-KW"/>
</dbReference>
<dbReference type="CDD" id="cd00009">
    <property type="entry name" value="AAA"/>
    <property type="match status" value="1"/>
</dbReference>